<evidence type="ECO:0000313" key="1">
    <source>
        <dbReference type="EMBL" id="QBQ72968.1"/>
    </source>
</evidence>
<sequence length="208" mass="24034">MKPIQHIFERQAELMKTYGHIRSSVLGEQHGLPFSCSQVPSGIDWPTNQLHIRELVGYINEELFESMGEFPGTPEHREELIDVLHFYVELMIFSGLDYENLHLFLRSTLPGDNDLIETLWPNGQGASRSEYHRMGQVMNGLGAATHCLKNKPWKQSRTPTNVVNYYQALVNGFREFLGLLSTHLSWDEVYDQYMAKATKNKKRQETAY</sequence>
<reference evidence="1 2" key="1">
    <citation type="journal article" date="2019" name="Microbiol. Resour. Announc.">
        <title>Complete Genome Sequence of Serratia marcescens Siphophage Serbin.</title>
        <authorList>
            <person name="Williams E.A."/>
            <person name="Hopson H."/>
            <person name="Rodriguez A."/>
            <person name="Kongari R."/>
            <person name="Bonasera R."/>
            <person name="Hernandez-Morales A.C."/>
            <person name="Liu M."/>
        </authorList>
    </citation>
    <scope>NUCLEOTIDE SEQUENCE [LARGE SCALE GENOMIC DNA]</scope>
</reference>
<dbReference type="SUPFAM" id="SSF101386">
    <property type="entry name" value="all-alpha NTP pyrophosphatases"/>
    <property type="match status" value="1"/>
</dbReference>
<proteinExistence type="predicted"/>
<dbReference type="InterPro" id="IPR014871">
    <property type="entry name" value="dUTPase/dCTP_pyrophosphatase"/>
</dbReference>
<accession>A0A482MHC5</accession>
<protein>
    <submittedName>
        <fullName evidence="1">dUTPase</fullName>
    </submittedName>
</protein>
<organism evidence="1 2">
    <name type="scientific">Serratia phage Serbin</name>
    <dbReference type="NCBI Taxonomy" id="2562181"/>
    <lineage>
        <taxon>Viruses</taxon>
        <taxon>Duplodnaviria</taxon>
        <taxon>Heunggongvirae</taxon>
        <taxon>Uroviricota</taxon>
        <taxon>Caudoviricetes</taxon>
        <taxon>Serbinvirus</taxon>
        <taxon>Serbinvirus serbin</taxon>
    </lineage>
</organism>
<dbReference type="Proteomes" id="UP000308339">
    <property type="component" value="Segment"/>
</dbReference>
<dbReference type="EMBL" id="MK608336">
    <property type="protein sequence ID" value="QBQ72968.1"/>
    <property type="molecule type" value="Genomic_DNA"/>
</dbReference>
<dbReference type="Pfam" id="PF08761">
    <property type="entry name" value="dUTPase_2"/>
    <property type="match status" value="1"/>
</dbReference>
<gene>
    <name evidence="1" type="ORF">CPT_Serbin_052</name>
</gene>
<keyword evidence="2" id="KW-1185">Reference proteome</keyword>
<dbReference type="Gene3D" id="1.10.4010.10">
    <property type="entry name" value="Type II deoxyuridine triphosphatase"/>
    <property type="match status" value="1"/>
</dbReference>
<evidence type="ECO:0000313" key="2">
    <source>
        <dbReference type="Proteomes" id="UP000308339"/>
    </source>
</evidence>
<name>A0A482MHC5_9CAUD</name>